<evidence type="ECO:0000313" key="2">
    <source>
        <dbReference type="Proteomes" id="UP001165960"/>
    </source>
</evidence>
<proteinExistence type="predicted"/>
<dbReference type="Proteomes" id="UP001165960">
    <property type="component" value="Unassembled WGS sequence"/>
</dbReference>
<dbReference type="EMBL" id="QTSX02002940">
    <property type="protein sequence ID" value="KAJ9073025.1"/>
    <property type="molecule type" value="Genomic_DNA"/>
</dbReference>
<accession>A0ACC2TEL6</accession>
<organism evidence="1 2">
    <name type="scientific">Entomophthora muscae</name>
    <dbReference type="NCBI Taxonomy" id="34485"/>
    <lineage>
        <taxon>Eukaryota</taxon>
        <taxon>Fungi</taxon>
        <taxon>Fungi incertae sedis</taxon>
        <taxon>Zoopagomycota</taxon>
        <taxon>Entomophthoromycotina</taxon>
        <taxon>Entomophthoromycetes</taxon>
        <taxon>Entomophthorales</taxon>
        <taxon>Entomophthoraceae</taxon>
        <taxon>Entomophthora</taxon>
    </lineage>
</organism>
<reference evidence="1" key="1">
    <citation type="submission" date="2022-04" db="EMBL/GenBank/DDBJ databases">
        <title>Genome of the entomopathogenic fungus Entomophthora muscae.</title>
        <authorList>
            <person name="Elya C."/>
            <person name="Lovett B.R."/>
            <person name="Lee E."/>
            <person name="Macias A.M."/>
            <person name="Hajek A.E."/>
            <person name="De Bivort B.L."/>
            <person name="Kasson M.T."/>
            <person name="De Fine Licht H.H."/>
            <person name="Stajich J.E."/>
        </authorList>
    </citation>
    <scope>NUCLEOTIDE SEQUENCE</scope>
    <source>
        <strain evidence="1">Berkeley</strain>
    </source>
</reference>
<sequence>MDELSKLPASGHPSEDLVRQEQELWDAIHELCAITRSQALPETAPQPDPWVAVLITQVAALQQETLELQATIT</sequence>
<protein>
    <submittedName>
        <fullName evidence="1">Uncharacterized protein</fullName>
    </submittedName>
</protein>
<comment type="caution">
    <text evidence="1">The sequence shown here is derived from an EMBL/GenBank/DDBJ whole genome shotgun (WGS) entry which is preliminary data.</text>
</comment>
<evidence type="ECO:0000313" key="1">
    <source>
        <dbReference type="EMBL" id="KAJ9073025.1"/>
    </source>
</evidence>
<keyword evidence="2" id="KW-1185">Reference proteome</keyword>
<name>A0ACC2TEL6_9FUNG</name>
<gene>
    <name evidence="1" type="ORF">DSO57_1020962</name>
</gene>